<gene>
    <name evidence="5" type="ORF">CDL10_06245</name>
</gene>
<dbReference type="PROSITE" id="PS01124">
    <property type="entry name" value="HTH_ARAC_FAMILY_2"/>
    <property type="match status" value="1"/>
</dbReference>
<comment type="caution">
    <text evidence="5">The sequence shown here is derived from an EMBL/GenBank/DDBJ whole genome shotgun (WGS) entry which is preliminary data.</text>
</comment>
<evidence type="ECO:0000313" key="6">
    <source>
        <dbReference type="Proteomes" id="UP000231960"/>
    </source>
</evidence>
<evidence type="ECO:0000256" key="1">
    <source>
        <dbReference type="ARBA" id="ARBA00023015"/>
    </source>
</evidence>
<dbReference type="InterPro" id="IPR009057">
    <property type="entry name" value="Homeodomain-like_sf"/>
</dbReference>
<keyword evidence="2" id="KW-0238">DNA-binding</keyword>
<sequence>MIKTINLCFSMEKYYIYELVNSLAMNKFVNCKSIYNNDEIYFERALINVVSIKNLITPLDKTNIDIYTHQNLFQLVFVQKGEGKLLLQDKSIEIKPNVFFTLPSNLSYSFIVSSQTKGWLLSFNELALEELIKKEKNLVFVLDEFQTHNLIENKPEINHINFIVSEIVENFFKRKDNKGLALKAYTEMLMVFLYDLMKKDIKIKSAKEIKIYRRFKILINDLNKLSVNSVRSFSQKLNVTESQLRRVCKKNTGKTPKQLIIEKRIETIKNALHNIDWSIKQISINLGYENYNWFLTFFKKYTGITPKEYRQKYLV</sequence>
<accession>A0A2M9R5M8</accession>
<dbReference type="AlphaFoldDB" id="A0A2M9R5M8"/>
<feature type="domain" description="HTH araC/xylS-type" evidence="4">
    <location>
        <begin position="212"/>
        <end position="312"/>
    </location>
</feature>
<protein>
    <recommendedName>
        <fullName evidence="4">HTH araC/xylS-type domain-containing protein</fullName>
    </recommendedName>
</protein>
<reference evidence="5 6" key="1">
    <citation type="submission" date="2017-06" db="EMBL/GenBank/DDBJ databases">
        <title>Description of Avrilella dinanensis gen. nov. sp. nov.</title>
        <authorList>
            <person name="Leyer C."/>
            <person name="Sassi M."/>
            <person name="Minet J."/>
            <person name="Kayal S."/>
            <person name="Cattoir V."/>
        </authorList>
    </citation>
    <scope>NUCLEOTIDE SEQUENCE [LARGE SCALE GENOMIC DNA]</scope>
    <source>
        <strain evidence="5 6">UR159</strain>
    </source>
</reference>
<dbReference type="Pfam" id="PF12833">
    <property type="entry name" value="HTH_18"/>
    <property type="match status" value="1"/>
</dbReference>
<dbReference type="SMART" id="SM00342">
    <property type="entry name" value="HTH_ARAC"/>
    <property type="match status" value="1"/>
</dbReference>
<evidence type="ECO:0000256" key="3">
    <source>
        <dbReference type="ARBA" id="ARBA00023163"/>
    </source>
</evidence>
<dbReference type="InterPro" id="IPR018060">
    <property type="entry name" value="HTH_AraC"/>
</dbReference>
<dbReference type="PANTHER" id="PTHR43280">
    <property type="entry name" value="ARAC-FAMILY TRANSCRIPTIONAL REGULATOR"/>
    <property type="match status" value="1"/>
</dbReference>
<dbReference type="InterPro" id="IPR011051">
    <property type="entry name" value="RmlC_Cupin_sf"/>
</dbReference>
<dbReference type="GO" id="GO:0043565">
    <property type="term" value="F:sequence-specific DNA binding"/>
    <property type="evidence" value="ECO:0007669"/>
    <property type="project" value="InterPro"/>
</dbReference>
<dbReference type="EMBL" id="NIPO01000001">
    <property type="protein sequence ID" value="PJR04166.1"/>
    <property type="molecule type" value="Genomic_DNA"/>
</dbReference>
<dbReference type="PROSITE" id="PS00041">
    <property type="entry name" value="HTH_ARAC_FAMILY_1"/>
    <property type="match status" value="1"/>
</dbReference>
<keyword evidence="6" id="KW-1185">Reference proteome</keyword>
<dbReference type="SUPFAM" id="SSF51182">
    <property type="entry name" value="RmlC-like cupins"/>
    <property type="match status" value="1"/>
</dbReference>
<dbReference type="PANTHER" id="PTHR43280:SF32">
    <property type="entry name" value="TRANSCRIPTIONAL REGULATORY PROTEIN"/>
    <property type="match status" value="1"/>
</dbReference>
<name>A0A2M9R5M8_9FLAO</name>
<proteinExistence type="predicted"/>
<dbReference type="InterPro" id="IPR020449">
    <property type="entry name" value="Tscrpt_reg_AraC-type_HTH"/>
</dbReference>
<keyword evidence="1" id="KW-0805">Transcription regulation</keyword>
<keyword evidence="3" id="KW-0804">Transcription</keyword>
<organism evidence="5 6">
    <name type="scientific">Avrilella dinanensis</name>
    <dbReference type="NCBI Taxonomy" id="2008672"/>
    <lineage>
        <taxon>Bacteria</taxon>
        <taxon>Pseudomonadati</taxon>
        <taxon>Bacteroidota</taxon>
        <taxon>Flavobacteriia</taxon>
        <taxon>Flavobacteriales</taxon>
        <taxon>Flavobacteriaceae</taxon>
        <taxon>Avrilella</taxon>
    </lineage>
</organism>
<dbReference type="InterPro" id="IPR018062">
    <property type="entry name" value="HTH_AraC-typ_CS"/>
</dbReference>
<dbReference type="Proteomes" id="UP000231960">
    <property type="component" value="Unassembled WGS sequence"/>
</dbReference>
<evidence type="ECO:0000259" key="4">
    <source>
        <dbReference type="PROSITE" id="PS01124"/>
    </source>
</evidence>
<dbReference type="GO" id="GO:0003700">
    <property type="term" value="F:DNA-binding transcription factor activity"/>
    <property type="evidence" value="ECO:0007669"/>
    <property type="project" value="InterPro"/>
</dbReference>
<evidence type="ECO:0000256" key="2">
    <source>
        <dbReference type="ARBA" id="ARBA00023125"/>
    </source>
</evidence>
<dbReference type="PRINTS" id="PR00032">
    <property type="entry name" value="HTHARAC"/>
</dbReference>
<dbReference type="Gene3D" id="1.10.10.60">
    <property type="entry name" value="Homeodomain-like"/>
    <property type="match status" value="1"/>
</dbReference>
<evidence type="ECO:0000313" key="5">
    <source>
        <dbReference type="EMBL" id="PJR04166.1"/>
    </source>
</evidence>
<dbReference type="SUPFAM" id="SSF46689">
    <property type="entry name" value="Homeodomain-like"/>
    <property type="match status" value="1"/>
</dbReference>